<dbReference type="eggNOG" id="arCOG07569">
    <property type="taxonomic scope" value="Archaea"/>
</dbReference>
<dbReference type="EMBL" id="CP002841">
    <property type="protein sequence ID" value="AEH39279.1"/>
    <property type="molecule type" value="Genomic_DNA"/>
</dbReference>
<dbReference type="Proteomes" id="UP000006794">
    <property type="component" value="Plasmid pHALXA02"/>
</dbReference>
<organism evidence="1 2">
    <name type="scientific">Halopiger xanaduensis (strain DSM 18323 / JCM 14033 / SH-6)</name>
    <dbReference type="NCBI Taxonomy" id="797210"/>
    <lineage>
        <taxon>Archaea</taxon>
        <taxon>Methanobacteriati</taxon>
        <taxon>Methanobacteriota</taxon>
        <taxon>Stenosarchaea group</taxon>
        <taxon>Halobacteria</taxon>
        <taxon>Halobacteriales</taxon>
        <taxon>Natrialbaceae</taxon>
        <taxon>Halopiger</taxon>
    </lineage>
</organism>
<dbReference type="Pfam" id="PF24366">
    <property type="entry name" value="DUF7522"/>
    <property type="match status" value="1"/>
</dbReference>
<dbReference type="HOGENOM" id="CLU_2032839_0_0_2"/>
<accession>F8DEJ2</accession>
<dbReference type="OrthoDB" id="199238at2157"/>
<name>F8DEJ2_HALXS</name>
<dbReference type="KEGG" id="hxa:Halxa_0025"/>
<dbReference type="InterPro" id="IPR055944">
    <property type="entry name" value="DUF7522"/>
</dbReference>
<geneLocation type="plasmid" evidence="1 2">
    <name>pHALXA02</name>
</geneLocation>
<proteinExistence type="predicted"/>
<dbReference type="GeneID" id="32176898"/>
<keyword evidence="1" id="KW-0614">Plasmid</keyword>
<dbReference type="AlphaFoldDB" id="F8DEJ2"/>
<evidence type="ECO:0000313" key="1">
    <source>
        <dbReference type="EMBL" id="AEH39279.1"/>
    </source>
</evidence>
<dbReference type="RefSeq" id="WP_013881820.1">
    <property type="nucleotide sequence ID" value="NC_015667.1"/>
</dbReference>
<keyword evidence="2" id="KW-1185">Reference proteome</keyword>
<evidence type="ECO:0000313" key="2">
    <source>
        <dbReference type="Proteomes" id="UP000006794"/>
    </source>
</evidence>
<sequence length="121" mass="13891">MVKPEYQDLVRLIHDRAGNTFRSAFSYTADDWQPLYLRDDIATKELHDVLPQLIDRARTIEPIVREEEYPKIGAAQASVELHEHGVLIHFRESENEGVAVSLEREAARELATFIDSCTELL</sequence>
<protein>
    <submittedName>
        <fullName evidence="1">Uncharacterized protein</fullName>
    </submittedName>
</protein>
<reference evidence="2" key="1">
    <citation type="journal article" date="2012" name="Stand. Genomic Sci.">
        <title>Complete genome sequence of Halopiger xanaduensis type strain (SH-6(T)).</title>
        <authorList>
            <person name="Anderson I."/>
            <person name="Tindall B.J."/>
            <person name="Rohde M."/>
            <person name="Lucas S."/>
            <person name="Han J."/>
            <person name="Lapidus A."/>
            <person name="Cheng J.F."/>
            <person name="Goodwin L."/>
            <person name="Pitluck S."/>
            <person name="Peters L."/>
            <person name="Pati A."/>
            <person name="Mikhailova N."/>
            <person name="Pagani I."/>
            <person name="Teshima H."/>
            <person name="Han C."/>
            <person name="Tapia R."/>
            <person name="Land M."/>
            <person name="Woyke T."/>
            <person name="Klenk H.P."/>
            <person name="Kyrpides N."/>
            <person name="Ivanova N."/>
        </authorList>
    </citation>
    <scope>NUCLEOTIDE SEQUENCE [LARGE SCALE GENOMIC DNA]</scope>
    <source>
        <strain evidence="2">DSM 18323 / JCM 14033 / SH-6</strain>
        <plasmid evidence="2">Plasmid pHALXA02</plasmid>
    </source>
</reference>
<gene>
    <name evidence="1" type="ordered locus">Halxa_0025</name>
</gene>